<sequence length="520" mass="55419">MVLVACQDSQTPATEIEMLQSNTASPALNTVPPDPTVNDLQDLMRTGRLSAEQLVQHYLDRIARLDADYNAVVEVNPDALRIARELDQERASGRERSALHGIPVLLKDNIDTADQMKTTAGSLALLHMPTPASDAFVVQRLRDAGAVILGKTNLSEWANFRSTESSSGWSARGGQTRNAYSAAHTPCGSSSGSAVAVAADLTVIAVGTETNGSIICPASNNSVVGIKPTLGLISRSGIIPIAISQDTAGPMTRTVADAALSLGAMVGADPSDAITDNDQTRSTLDYSDYLLDGSLTGKRIGVMRSLFGRNPQVDALMEAQLDILREAGATVVDIPLGGNNEMSAASYQVLLYEFKDGLNRYLQSRGGFYQSLEHIIRFNEVNERLQMPWFGQEIFLQAQAKGNLDEPAYHNALRLAKNTAQELLNEALSADNLDAIVAPSNGPGWLIDLENGDNGASVNYVSSSGLAAISGYPSITVPAGYVNGQPVGISFMGQAFSEPLLISIAHDYERLSAARESARR</sequence>
<protein>
    <submittedName>
        <fullName evidence="2">Amidase</fullName>
    </submittedName>
</protein>
<dbReference type="PATRIC" id="fig|1249552.3.peg.1075"/>
<evidence type="ECO:0000313" key="3">
    <source>
        <dbReference type="Proteomes" id="UP000065641"/>
    </source>
</evidence>
<name>A0A0S2KCB3_9GAMM</name>
<dbReference type="KEGG" id="pspi:PS2015_1068"/>
<keyword evidence="3" id="KW-1185">Reference proteome</keyword>
<dbReference type="Proteomes" id="UP000065641">
    <property type="component" value="Chromosome"/>
</dbReference>
<accession>A0A0S2KCB3</accession>
<reference evidence="2 3" key="1">
    <citation type="submission" date="2015-11" db="EMBL/GenBank/DDBJ databases">
        <authorList>
            <person name="Zhang Y."/>
            <person name="Guo Z."/>
        </authorList>
    </citation>
    <scope>NUCLEOTIDE SEQUENCE [LARGE SCALE GENOMIC DNA]</scope>
    <source>
        <strain evidence="2 3">KCTC 32221</strain>
    </source>
</reference>
<dbReference type="PANTHER" id="PTHR42678:SF34">
    <property type="entry name" value="OS04G0183300 PROTEIN"/>
    <property type="match status" value="1"/>
</dbReference>
<dbReference type="Gene3D" id="3.90.1300.10">
    <property type="entry name" value="Amidase signature (AS) domain"/>
    <property type="match status" value="1"/>
</dbReference>
<feature type="domain" description="Amidase" evidence="1">
    <location>
        <begin position="54"/>
        <end position="501"/>
    </location>
</feature>
<dbReference type="InterPro" id="IPR036928">
    <property type="entry name" value="AS_sf"/>
</dbReference>
<evidence type="ECO:0000259" key="1">
    <source>
        <dbReference type="Pfam" id="PF01425"/>
    </source>
</evidence>
<dbReference type="Pfam" id="PF01425">
    <property type="entry name" value="Amidase"/>
    <property type="match status" value="1"/>
</dbReference>
<dbReference type="AlphaFoldDB" id="A0A0S2KCB3"/>
<dbReference type="InterPro" id="IPR023631">
    <property type="entry name" value="Amidase_dom"/>
</dbReference>
<dbReference type="PANTHER" id="PTHR42678">
    <property type="entry name" value="AMIDASE"/>
    <property type="match status" value="1"/>
</dbReference>
<gene>
    <name evidence="2" type="ORF">PS2015_1068</name>
</gene>
<evidence type="ECO:0000313" key="2">
    <source>
        <dbReference type="EMBL" id="ALO45732.1"/>
    </source>
</evidence>
<dbReference type="NCBIfam" id="NF006006">
    <property type="entry name" value="PRK08137.1"/>
    <property type="match status" value="1"/>
</dbReference>
<dbReference type="EMBL" id="CP013189">
    <property type="protein sequence ID" value="ALO45732.1"/>
    <property type="molecule type" value="Genomic_DNA"/>
</dbReference>
<dbReference type="SUPFAM" id="SSF75304">
    <property type="entry name" value="Amidase signature (AS) enzymes"/>
    <property type="match status" value="1"/>
</dbReference>
<organism evidence="2 3">
    <name type="scientific">Pseudohongiella spirulinae</name>
    <dbReference type="NCBI Taxonomy" id="1249552"/>
    <lineage>
        <taxon>Bacteria</taxon>
        <taxon>Pseudomonadati</taxon>
        <taxon>Pseudomonadota</taxon>
        <taxon>Gammaproteobacteria</taxon>
        <taxon>Pseudomonadales</taxon>
        <taxon>Pseudohongiellaceae</taxon>
        <taxon>Pseudohongiella</taxon>
    </lineage>
</organism>
<proteinExistence type="predicted"/>
<dbReference type="STRING" id="1249552.PS2015_1068"/>